<sequence>MHMLLRDPIHGDIELGSLETAILDLPVMQRLRGIKQLGTAHLVYPGALHTRFDHSVGVCAVAHRIVASLRRSGLQVPAELEDAIGVAALLHDVTHVPFGHTLEDERRLFARHDKGSRLADMFAGELGHALDGLGIRDAVGSLLGLPSPESVPHWAKDIVSGSIDADLLDYLRRDSFFAGLSHDYDDRIFRCFAEHDNRLVIRLAKHGMDRSDARSEIIGVLRLRYFLTERVYYHHTKVVAGAMISKSVEIALDHGVLVESDLLELNDWTLLDRLARCGIADAAALARRTLNRDLLKRGYVVSGRSVPPALRKDWVARYHVSHTQRAQTERELAEKLGVPFADVVLYCPALTAMKEAAVPVETSRGLELLNDAGSGTTTEICALQDRYADLWRFYVFVPAEAVGRAAPIASEMFQTPCELHIAARV</sequence>
<dbReference type="Proteomes" id="UP000184693">
    <property type="component" value="Unassembled WGS sequence"/>
</dbReference>
<feature type="domain" description="HD/PDEase" evidence="1">
    <location>
        <begin position="47"/>
        <end position="180"/>
    </location>
</feature>
<evidence type="ECO:0000313" key="2">
    <source>
        <dbReference type="EMBL" id="SIO47742.1"/>
    </source>
</evidence>
<dbReference type="InterPro" id="IPR006674">
    <property type="entry name" value="HD_domain"/>
</dbReference>
<dbReference type="OrthoDB" id="9803619at2"/>
<dbReference type="GO" id="GO:0008832">
    <property type="term" value="F:dGTPase activity"/>
    <property type="evidence" value="ECO:0007669"/>
    <property type="project" value="TreeGrafter"/>
</dbReference>
<dbReference type="CDD" id="cd00077">
    <property type="entry name" value="HDc"/>
    <property type="match status" value="1"/>
</dbReference>
<reference evidence="2 3" key="1">
    <citation type="submission" date="2016-11" db="EMBL/GenBank/DDBJ databases">
        <authorList>
            <person name="Jaros S."/>
            <person name="Januszkiewicz K."/>
            <person name="Wedrychowicz H."/>
        </authorList>
    </citation>
    <scope>NUCLEOTIDE SEQUENCE [LARGE SCALE GENOMIC DNA]</scope>
    <source>
        <strain evidence="2 3">GAS86</strain>
    </source>
</reference>
<dbReference type="SMART" id="SM00471">
    <property type="entry name" value="HDc"/>
    <property type="match status" value="1"/>
</dbReference>
<protein>
    <recommendedName>
        <fullName evidence="1">HD/PDEase domain-containing protein</fullName>
    </recommendedName>
</protein>
<name>A0A1N6JTT6_9BURK</name>
<dbReference type="AlphaFoldDB" id="A0A1N6JTT6"/>
<evidence type="ECO:0000313" key="3">
    <source>
        <dbReference type="Proteomes" id="UP000184693"/>
    </source>
</evidence>
<evidence type="ECO:0000259" key="1">
    <source>
        <dbReference type="SMART" id="SM00471"/>
    </source>
</evidence>
<dbReference type="Gene3D" id="1.10.3210.10">
    <property type="entry name" value="Hypothetical protein af1432"/>
    <property type="match status" value="1"/>
</dbReference>
<dbReference type="GO" id="GO:0006203">
    <property type="term" value="P:dGTP catabolic process"/>
    <property type="evidence" value="ECO:0007669"/>
    <property type="project" value="TreeGrafter"/>
</dbReference>
<dbReference type="InterPro" id="IPR050135">
    <property type="entry name" value="dGTPase-like"/>
</dbReference>
<dbReference type="EMBL" id="FSRM01000002">
    <property type="protein sequence ID" value="SIO47742.1"/>
    <property type="molecule type" value="Genomic_DNA"/>
</dbReference>
<dbReference type="PANTHER" id="PTHR11373">
    <property type="entry name" value="DEOXYNUCLEOSIDE TRIPHOSPHATE TRIPHOSPHOHYDROLASE"/>
    <property type="match status" value="1"/>
</dbReference>
<gene>
    <name evidence="2" type="ORF">SAMN05444168_5035</name>
</gene>
<dbReference type="Pfam" id="PF19276">
    <property type="entry name" value="HD_assoc_2"/>
    <property type="match status" value="1"/>
</dbReference>
<dbReference type="InterPro" id="IPR045509">
    <property type="entry name" value="HD_assoc_2"/>
</dbReference>
<dbReference type="InterPro" id="IPR003607">
    <property type="entry name" value="HD/PDEase_dom"/>
</dbReference>
<proteinExistence type="predicted"/>
<dbReference type="SUPFAM" id="SSF109604">
    <property type="entry name" value="HD-domain/PDEase-like"/>
    <property type="match status" value="1"/>
</dbReference>
<accession>A0A1N6JTT6</accession>
<organism evidence="2 3">
    <name type="scientific">Paraburkholderia phenazinium</name>
    <dbReference type="NCBI Taxonomy" id="60549"/>
    <lineage>
        <taxon>Bacteria</taxon>
        <taxon>Pseudomonadati</taxon>
        <taxon>Pseudomonadota</taxon>
        <taxon>Betaproteobacteria</taxon>
        <taxon>Burkholderiales</taxon>
        <taxon>Burkholderiaceae</taxon>
        <taxon>Paraburkholderia</taxon>
    </lineage>
</organism>
<dbReference type="Pfam" id="PF01966">
    <property type="entry name" value="HD"/>
    <property type="match status" value="1"/>
</dbReference>
<dbReference type="PANTHER" id="PTHR11373:SF4">
    <property type="entry name" value="DEOXYNUCLEOSIDE TRIPHOSPHATE TRIPHOSPHOHYDROLASE SAMHD1"/>
    <property type="match status" value="1"/>
</dbReference>